<protein>
    <submittedName>
        <fullName evidence="1">Uncharacterized protein</fullName>
    </submittedName>
</protein>
<name>A0A292GMR6_9HYPH</name>
<dbReference type="EMBL" id="LC171369">
    <property type="protein sequence ID" value="BBA74403.1"/>
    <property type="molecule type" value="Genomic_DNA"/>
</dbReference>
<proteinExistence type="predicted"/>
<sequence length="133" mass="14840">MVMGAMLSASLALVRPVGMSPQEADEWLDVALETLAHLPLHIFEAGIRAARMKCTHHAQIVPAIIEATREDLAWYNRPKTPPVLRLVAPERPTRTEPLPDPETLSAELKRIGLSQGWIVERDGRLFWEEDSAA</sequence>
<organism evidence="1">
    <name type="scientific">Ochrobactrum sp. PW1</name>
    <dbReference type="NCBI Taxonomy" id="1882222"/>
    <lineage>
        <taxon>Bacteria</taxon>
        <taxon>Pseudomonadati</taxon>
        <taxon>Pseudomonadota</taxon>
        <taxon>Alphaproteobacteria</taxon>
        <taxon>Hyphomicrobiales</taxon>
        <taxon>Brucellaceae</taxon>
        <taxon>Brucella/Ochrobactrum group</taxon>
        <taxon>Ochrobactrum</taxon>
    </lineage>
</organism>
<dbReference type="AlphaFoldDB" id="A0A292GMR6"/>
<reference evidence="1" key="1">
    <citation type="submission" date="2016-07" db="EMBL/GenBank/DDBJ databases">
        <title>Genomics reveals synergistic degradation of pyrene by five bacteria in a mangrove sediment-derived bacterial consortium.</title>
        <authorList>
            <person name="Wanapaisan P."/>
            <person name="Vejarano F."/>
            <person name="Chakraborty J."/>
            <person name="Shintani M."/>
            <person name="Muangchinda C."/>
            <person name="Laothamteep N."/>
            <person name="Suzuki-Minakuchi C."/>
            <person name="Inoue K."/>
            <person name="Nojiri H."/>
            <person name="Pinyakong O."/>
        </authorList>
    </citation>
    <scope>NUCLEOTIDE SEQUENCE</scope>
    <source>
        <strain evidence="1">PW1</strain>
    </source>
</reference>
<accession>A0A292GMR6</accession>
<evidence type="ECO:0000313" key="1">
    <source>
        <dbReference type="EMBL" id="BBA74403.1"/>
    </source>
</evidence>